<dbReference type="AlphaFoldDB" id="A0A1Y3GD33"/>
<proteinExistence type="inferred from homology"/>
<keyword evidence="3" id="KW-0547">Nucleotide-binding</keyword>
<reference evidence="6 7" key="1">
    <citation type="submission" date="2016-12" db="EMBL/GenBank/DDBJ databases">
        <title>Discovery of methanogenic haloarchaea.</title>
        <authorList>
            <person name="Sorokin D.Y."/>
            <person name="Makarova K.S."/>
            <person name="Abbas B."/>
            <person name="Ferrer M."/>
            <person name="Golyshin P.N."/>
        </authorList>
    </citation>
    <scope>NUCLEOTIDE SEQUENCE [LARGE SCALE GENOMIC DNA]</scope>
    <source>
        <strain evidence="6">AMET1</strain>
    </source>
</reference>
<dbReference type="InterPro" id="IPR027417">
    <property type="entry name" value="P-loop_NTPase"/>
</dbReference>
<evidence type="ECO:0000256" key="2">
    <source>
        <dbReference type="ARBA" id="ARBA00022448"/>
    </source>
</evidence>
<name>A0A1Y3GD33_9EURY</name>
<sequence length="231" mass="25656">MLEVEAIVKDFGYTRALNEVSFVASGFKTIFGPNGAGKTTLIKILSTVMAPSSGTAFVNGVDLNKDPVGVRSQVGVVSHKSYFYNKLTALENLSFYAGLYEVDMEQVHTLLSKVGLSNRRFDLVEDFSRGMKQRLSIARALLHDPPVLLLDEPYTGLDLQASEMLRDTLSELDSKTVLMTTHNTERGLELCDSVSILKEGRVVFDKEVDEIDLNEFPDTYRSLVLNSATHR</sequence>
<keyword evidence="7" id="KW-1185">Reference proteome</keyword>
<evidence type="ECO:0000256" key="3">
    <source>
        <dbReference type="ARBA" id="ARBA00022741"/>
    </source>
</evidence>
<accession>A0A1Y3GD33</accession>
<keyword evidence="2" id="KW-0813">Transport</keyword>
<dbReference type="RefSeq" id="WP_086637183.1">
    <property type="nucleotide sequence ID" value="NZ_MRZU01000003.1"/>
</dbReference>
<evidence type="ECO:0000259" key="5">
    <source>
        <dbReference type="PROSITE" id="PS50893"/>
    </source>
</evidence>
<dbReference type="InterPro" id="IPR050763">
    <property type="entry name" value="ABC_transporter_ATP-binding"/>
</dbReference>
<dbReference type="PROSITE" id="PS50893">
    <property type="entry name" value="ABC_TRANSPORTER_2"/>
    <property type="match status" value="1"/>
</dbReference>
<dbReference type="Gene3D" id="3.40.50.300">
    <property type="entry name" value="P-loop containing nucleotide triphosphate hydrolases"/>
    <property type="match status" value="1"/>
</dbReference>
<dbReference type="PANTHER" id="PTHR42711">
    <property type="entry name" value="ABC TRANSPORTER ATP-BINDING PROTEIN"/>
    <property type="match status" value="1"/>
</dbReference>
<dbReference type="InterPro" id="IPR003439">
    <property type="entry name" value="ABC_transporter-like_ATP-bd"/>
</dbReference>
<comment type="caution">
    <text evidence="6">The sequence shown here is derived from an EMBL/GenBank/DDBJ whole genome shotgun (WGS) entry which is preliminary data.</text>
</comment>
<evidence type="ECO:0000256" key="4">
    <source>
        <dbReference type="ARBA" id="ARBA00022840"/>
    </source>
</evidence>
<dbReference type="GO" id="GO:0005524">
    <property type="term" value="F:ATP binding"/>
    <property type="evidence" value="ECO:0007669"/>
    <property type="project" value="UniProtKB-KW"/>
</dbReference>
<evidence type="ECO:0000256" key="1">
    <source>
        <dbReference type="ARBA" id="ARBA00005417"/>
    </source>
</evidence>
<dbReference type="Proteomes" id="UP000195137">
    <property type="component" value="Unassembled WGS sequence"/>
</dbReference>
<dbReference type="SMART" id="SM00382">
    <property type="entry name" value="AAA"/>
    <property type="match status" value="1"/>
</dbReference>
<dbReference type="SUPFAM" id="SSF52540">
    <property type="entry name" value="P-loop containing nucleoside triphosphate hydrolases"/>
    <property type="match status" value="1"/>
</dbReference>
<protein>
    <submittedName>
        <fullName evidence="6">ABC-type multidrug transport system ATPase component</fullName>
    </submittedName>
</protein>
<organism evidence="6 7">
    <name type="scientific">Methanonatronarchaeum thermophilum</name>
    <dbReference type="NCBI Taxonomy" id="1927129"/>
    <lineage>
        <taxon>Archaea</taxon>
        <taxon>Methanobacteriati</taxon>
        <taxon>Methanobacteriota</taxon>
        <taxon>Methanonatronarchaeia</taxon>
        <taxon>Methanonatronarchaeales</taxon>
        <taxon>Methanonatronarchaeaceae</taxon>
        <taxon>Methanonatronarchaeum</taxon>
    </lineage>
</organism>
<comment type="similarity">
    <text evidence="1">Belongs to the ABC transporter superfamily.</text>
</comment>
<evidence type="ECO:0000313" key="6">
    <source>
        <dbReference type="EMBL" id="OUJ19147.1"/>
    </source>
</evidence>
<dbReference type="InterPro" id="IPR003593">
    <property type="entry name" value="AAA+_ATPase"/>
</dbReference>
<dbReference type="CDD" id="cd03230">
    <property type="entry name" value="ABC_DR_subfamily_A"/>
    <property type="match status" value="1"/>
</dbReference>
<dbReference type="GO" id="GO:0016887">
    <property type="term" value="F:ATP hydrolysis activity"/>
    <property type="evidence" value="ECO:0007669"/>
    <property type="project" value="InterPro"/>
</dbReference>
<dbReference type="PANTHER" id="PTHR42711:SF5">
    <property type="entry name" value="ABC TRANSPORTER ATP-BINDING PROTEIN NATA"/>
    <property type="match status" value="1"/>
</dbReference>
<dbReference type="EMBL" id="MRZU01000003">
    <property type="protein sequence ID" value="OUJ19147.1"/>
    <property type="molecule type" value="Genomic_DNA"/>
</dbReference>
<dbReference type="Pfam" id="PF00005">
    <property type="entry name" value="ABC_tran"/>
    <property type="match status" value="1"/>
</dbReference>
<keyword evidence="4" id="KW-0067">ATP-binding</keyword>
<gene>
    <name evidence="6" type="ORF">AMET1_0799</name>
</gene>
<evidence type="ECO:0000313" key="7">
    <source>
        <dbReference type="Proteomes" id="UP000195137"/>
    </source>
</evidence>
<feature type="domain" description="ABC transporter" evidence="5">
    <location>
        <begin position="2"/>
        <end position="224"/>
    </location>
</feature>
<dbReference type="OrthoDB" id="87732at2157"/>